<dbReference type="GO" id="GO:0004674">
    <property type="term" value="F:protein serine/threonine kinase activity"/>
    <property type="evidence" value="ECO:0007669"/>
    <property type="project" value="UniProtKB-KW"/>
</dbReference>
<keyword evidence="4" id="KW-0547">Nucleotide-binding</keyword>
<keyword evidence="6" id="KW-0067">ATP-binding</keyword>
<dbReference type="GO" id="GO:0005524">
    <property type="term" value="F:ATP binding"/>
    <property type="evidence" value="ECO:0007669"/>
    <property type="project" value="UniProtKB-KW"/>
</dbReference>
<evidence type="ECO:0000259" key="8">
    <source>
        <dbReference type="PROSITE" id="PS50011"/>
    </source>
</evidence>
<dbReference type="Pfam" id="PF00069">
    <property type="entry name" value="Pkinase"/>
    <property type="match status" value="1"/>
</dbReference>
<dbReference type="CDD" id="cd14014">
    <property type="entry name" value="STKc_PknB_like"/>
    <property type="match status" value="1"/>
</dbReference>
<keyword evidence="5 9" id="KW-0418">Kinase</keyword>
<sequence length="288" mass="31352">MGAVYLGHDPQIGRSVAIKTLALSRSFGREQIGEARERFFREAETAGRLHHPDIVTVFDAGETGELAWIAMEHVKGEDLQRHTAAGRLLPVTQVLEITARVAEALSYAHAQGVVHRDIKPANVMVGLDSGLVKVMDFGVARVDDASRTRTGIVLGTPSYMSPEQMAGRRTDGRSDLYSLGVMLFQLLTGQLPHEGGSMAELMRRIVNEPAPALRDLRPDLPQELADVVALALEKRPEVRYADGLQMAQDLRAVAAAMAAPALPSATPNDEFEKTVTFSRDEPRHNSAS</sequence>
<evidence type="ECO:0000256" key="7">
    <source>
        <dbReference type="SAM" id="MobiDB-lite"/>
    </source>
</evidence>
<dbReference type="InterPro" id="IPR011009">
    <property type="entry name" value="Kinase-like_dom_sf"/>
</dbReference>
<name>A0A5C6U3L1_9BURK</name>
<keyword evidence="10" id="KW-1185">Reference proteome</keyword>
<dbReference type="Proteomes" id="UP000321832">
    <property type="component" value="Unassembled WGS sequence"/>
</dbReference>
<evidence type="ECO:0000256" key="5">
    <source>
        <dbReference type="ARBA" id="ARBA00022777"/>
    </source>
</evidence>
<evidence type="ECO:0000313" key="10">
    <source>
        <dbReference type="Proteomes" id="UP000321832"/>
    </source>
</evidence>
<feature type="compositionally biased region" description="Basic and acidic residues" evidence="7">
    <location>
        <begin position="270"/>
        <end position="288"/>
    </location>
</feature>
<dbReference type="EC" id="2.7.11.1" evidence="1"/>
<comment type="caution">
    <text evidence="9">The sequence shown here is derived from an EMBL/GenBank/DDBJ whole genome shotgun (WGS) entry which is preliminary data.</text>
</comment>
<feature type="domain" description="Protein kinase" evidence="8">
    <location>
        <begin position="1"/>
        <end position="251"/>
    </location>
</feature>
<protein>
    <recommendedName>
        <fullName evidence="1">non-specific serine/threonine protein kinase</fullName>
        <ecNumber evidence="1">2.7.11.1</ecNumber>
    </recommendedName>
</protein>
<evidence type="ECO:0000256" key="4">
    <source>
        <dbReference type="ARBA" id="ARBA00022741"/>
    </source>
</evidence>
<evidence type="ECO:0000256" key="1">
    <source>
        <dbReference type="ARBA" id="ARBA00012513"/>
    </source>
</evidence>
<accession>A0A5C6U3L1</accession>
<dbReference type="PROSITE" id="PS00108">
    <property type="entry name" value="PROTEIN_KINASE_ST"/>
    <property type="match status" value="1"/>
</dbReference>
<dbReference type="PROSITE" id="PS50011">
    <property type="entry name" value="PROTEIN_KINASE_DOM"/>
    <property type="match status" value="1"/>
</dbReference>
<keyword evidence="3" id="KW-0808">Transferase</keyword>
<feature type="region of interest" description="Disordered" evidence="7">
    <location>
        <begin position="263"/>
        <end position="288"/>
    </location>
</feature>
<dbReference type="FunFam" id="1.10.510.10:FF:000021">
    <property type="entry name" value="Serine/threonine protein kinase"/>
    <property type="match status" value="1"/>
</dbReference>
<dbReference type="AlphaFoldDB" id="A0A5C6U3L1"/>
<gene>
    <name evidence="9" type="ORF">FSC37_19685</name>
</gene>
<dbReference type="SUPFAM" id="SSF56112">
    <property type="entry name" value="Protein kinase-like (PK-like)"/>
    <property type="match status" value="1"/>
</dbReference>
<dbReference type="EMBL" id="VOPW01000001">
    <property type="protein sequence ID" value="TXC67573.1"/>
    <property type="molecule type" value="Genomic_DNA"/>
</dbReference>
<evidence type="ECO:0000256" key="3">
    <source>
        <dbReference type="ARBA" id="ARBA00022679"/>
    </source>
</evidence>
<evidence type="ECO:0000256" key="6">
    <source>
        <dbReference type="ARBA" id="ARBA00022840"/>
    </source>
</evidence>
<dbReference type="SMART" id="SM00220">
    <property type="entry name" value="S_TKc"/>
    <property type="match status" value="1"/>
</dbReference>
<keyword evidence="2 9" id="KW-0723">Serine/threonine-protein kinase</keyword>
<organism evidence="9 10">
    <name type="scientific">Piscinibacter aquaticus</name>
    <dbReference type="NCBI Taxonomy" id="392597"/>
    <lineage>
        <taxon>Bacteria</taxon>
        <taxon>Pseudomonadati</taxon>
        <taxon>Pseudomonadota</taxon>
        <taxon>Betaproteobacteria</taxon>
        <taxon>Burkholderiales</taxon>
        <taxon>Sphaerotilaceae</taxon>
        <taxon>Piscinibacter</taxon>
    </lineage>
</organism>
<dbReference type="Gene3D" id="1.10.510.10">
    <property type="entry name" value="Transferase(Phosphotransferase) domain 1"/>
    <property type="match status" value="1"/>
</dbReference>
<reference evidence="9 10" key="1">
    <citation type="submission" date="2019-08" db="EMBL/GenBank/DDBJ databases">
        <authorList>
            <person name="Khan S.A."/>
            <person name="Jeon C.O."/>
            <person name="Jeong S.E."/>
        </authorList>
    </citation>
    <scope>NUCLEOTIDE SEQUENCE [LARGE SCALE GENOMIC DNA]</scope>
    <source>
        <strain evidence="10">IMCC1728</strain>
    </source>
</reference>
<evidence type="ECO:0000313" key="9">
    <source>
        <dbReference type="EMBL" id="TXC67573.1"/>
    </source>
</evidence>
<dbReference type="PANTHER" id="PTHR43289:SF34">
    <property type="entry name" value="SERINE_THREONINE-PROTEIN KINASE YBDM-RELATED"/>
    <property type="match status" value="1"/>
</dbReference>
<dbReference type="InterPro" id="IPR008271">
    <property type="entry name" value="Ser/Thr_kinase_AS"/>
</dbReference>
<dbReference type="Gene3D" id="3.30.200.20">
    <property type="entry name" value="Phosphorylase Kinase, domain 1"/>
    <property type="match status" value="1"/>
</dbReference>
<evidence type="ECO:0000256" key="2">
    <source>
        <dbReference type="ARBA" id="ARBA00022527"/>
    </source>
</evidence>
<proteinExistence type="predicted"/>
<dbReference type="InterPro" id="IPR000719">
    <property type="entry name" value="Prot_kinase_dom"/>
</dbReference>
<dbReference type="PANTHER" id="PTHR43289">
    <property type="entry name" value="MITOGEN-ACTIVATED PROTEIN KINASE KINASE KINASE 20-RELATED"/>
    <property type="match status" value="1"/>
</dbReference>